<reference evidence="2 3" key="1">
    <citation type="journal article" date="2021" name="Nat. Plants">
        <title>The Taxus genome provides insights into paclitaxel biosynthesis.</title>
        <authorList>
            <person name="Xiong X."/>
            <person name="Gou J."/>
            <person name="Liao Q."/>
            <person name="Li Y."/>
            <person name="Zhou Q."/>
            <person name="Bi G."/>
            <person name="Li C."/>
            <person name="Du R."/>
            <person name="Wang X."/>
            <person name="Sun T."/>
            <person name="Guo L."/>
            <person name="Liang H."/>
            <person name="Lu P."/>
            <person name="Wu Y."/>
            <person name="Zhang Z."/>
            <person name="Ro D.K."/>
            <person name="Shang Y."/>
            <person name="Huang S."/>
            <person name="Yan J."/>
        </authorList>
    </citation>
    <scope>NUCLEOTIDE SEQUENCE [LARGE SCALE GENOMIC DNA]</scope>
    <source>
        <strain evidence="2">Ta-2019</strain>
    </source>
</reference>
<organism evidence="2 3">
    <name type="scientific">Taxus chinensis</name>
    <name type="common">Chinese yew</name>
    <name type="synonym">Taxus wallichiana var. chinensis</name>
    <dbReference type="NCBI Taxonomy" id="29808"/>
    <lineage>
        <taxon>Eukaryota</taxon>
        <taxon>Viridiplantae</taxon>
        <taxon>Streptophyta</taxon>
        <taxon>Embryophyta</taxon>
        <taxon>Tracheophyta</taxon>
        <taxon>Spermatophyta</taxon>
        <taxon>Pinopsida</taxon>
        <taxon>Pinidae</taxon>
        <taxon>Conifers II</taxon>
        <taxon>Cupressales</taxon>
        <taxon>Taxaceae</taxon>
        <taxon>Taxus</taxon>
    </lineage>
</organism>
<keyword evidence="3" id="KW-1185">Reference proteome</keyword>
<sequence>VQGHTEVRCTNLGAEKARKSAKSGIFVPGGPWDSWDVETRGTRKDEMAESKEKSSKSFVSRGLGQPGQKYAWDANQP</sequence>
<name>A0AA38GPD5_TAXCH</name>
<feature type="region of interest" description="Disordered" evidence="1">
    <location>
        <begin position="36"/>
        <end position="77"/>
    </location>
</feature>
<dbReference type="AlphaFoldDB" id="A0AA38GPD5"/>
<feature type="non-terminal residue" evidence="2">
    <location>
        <position position="77"/>
    </location>
</feature>
<proteinExistence type="predicted"/>
<feature type="compositionally biased region" description="Basic and acidic residues" evidence="1">
    <location>
        <begin position="37"/>
        <end position="55"/>
    </location>
</feature>
<gene>
    <name evidence="2" type="ORF">KI387_005823</name>
</gene>
<evidence type="ECO:0000313" key="2">
    <source>
        <dbReference type="EMBL" id="KAH9325645.1"/>
    </source>
</evidence>
<dbReference type="Proteomes" id="UP000824469">
    <property type="component" value="Unassembled WGS sequence"/>
</dbReference>
<accession>A0AA38GPD5</accession>
<dbReference type="EMBL" id="JAHRHJ020000002">
    <property type="protein sequence ID" value="KAH9325645.1"/>
    <property type="molecule type" value="Genomic_DNA"/>
</dbReference>
<evidence type="ECO:0000313" key="3">
    <source>
        <dbReference type="Proteomes" id="UP000824469"/>
    </source>
</evidence>
<comment type="caution">
    <text evidence="2">The sequence shown here is derived from an EMBL/GenBank/DDBJ whole genome shotgun (WGS) entry which is preliminary data.</text>
</comment>
<feature type="non-terminal residue" evidence="2">
    <location>
        <position position="1"/>
    </location>
</feature>
<protein>
    <submittedName>
        <fullName evidence="2">Uncharacterized protein</fullName>
    </submittedName>
</protein>
<evidence type="ECO:0000256" key="1">
    <source>
        <dbReference type="SAM" id="MobiDB-lite"/>
    </source>
</evidence>